<dbReference type="EMBL" id="ML978124">
    <property type="protein sequence ID" value="KAF2100458.1"/>
    <property type="molecule type" value="Genomic_DNA"/>
</dbReference>
<comment type="caution">
    <text evidence="2">The sequence shown here is derived from an EMBL/GenBank/DDBJ whole genome shotgun (WGS) entry which is preliminary data.</text>
</comment>
<evidence type="ECO:0000313" key="2">
    <source>
        <dbReference type="EMBL" id="KAF2100458.1"/>
    </source>
</evidence>
<dbReference type="AlphaFoldDB" id="A0A9P4II81"/>
<reference evidence="2" key="1">
    <citation type="journal article" date="2020" name="Stud. Mycol.">
        <title>101 Dothideomycetes genomes: a test case for predicting lifestyles and emergence of pathogens.</title>
        <authorList>
            <person name="Haridas S."/>
            <person name="Albert R."/>
            <person name="Binder M."/>
            <person name="Bloem J."/>
            <person name="Labutti K."/>
            <person name="Salamov A."/>
            <person name="Andreopoulos B."/>
            <person name="Baker S."/>
            <person name="Barry K."/>
            <person name="Bills G."/>
            <person name="Bluhm B."/>
            <person name="Cannon C."/>
            <person name="Castanera R."/>
            <person name="Culley D."/>
            <person name="Daum C."/>
            <person name="Ezra D."/>
            <person name="Gonzalez J."/>
            <person name="Henrissat B."/>
            <person name="Kuo A."/>
            <person name="Liang C."/>
            <person name="Lipzen A."/>
            <person name="Lutzoni F."/>
            <person name="Magnuson J."/>
            <person name="Mondo S."/>
            <person name="Nolan M."/>
            <person name="Ohm R."/>
            <person name="Pangilinan J."/>
            <person name="Park H.-J."/>
            <person name="Ramirez L."/>
            <person name="Alfaro M."/>
            <person name="Sun H."/>
            <person name="Tritt A."/>
            <person name="Yoshinaga Y."/>
            <person name="Zwiers L.-H."/>
            <person name="Turgeon B."/>
            <person name="Goodwin S."/>
            <person name="Spatafora J."/>
            <person name="Crous P."/>
            <person name="Grigoriev I."/>
        </authorList>
    </citation>
    <scope>NUCLEOTIDE SEQUENCE</scope>
    <source>
        <strain evidence="2">CBS 133067</strain>
    </source>
</reference>
<feature type="region of interest" description="Disordered" evidence="1">
    <location>
        <begin position="240"/>
        <end position="263"/>
    </location>
</feature>
<dbReference type="Proteomes" id="UP000799772">
    <property type="component" value="Unassembled WGS sequence"/>
</dbReference>
<evidence type="ECO:0000256" key="1">
    <source>
        <dbReference type="SAM" id="MobiDB-lite"/>
    </source>
</evidence>
<keyword evidence="3" id="KW-1185">Reference proteome</keyword>
<evidence type="ECO:0000313" key="3">
    <source>
        <dbReference type="Proteomes" id="UP000799772"/>
    </source>
</evidence>
<accession>A0A9P4II81</accession>
<organism evidence="2 3">
    <name type="scientific">Rhizodiscina lignyota</name>
    <dbReference type="NCBI Taxonomy" id="1504668"/>
    <lineage>
        <taxon>Eukaryota</taxon>
        <taxon>Fungi</taxon>
        <taxon>Dikarya</taxon>
        <taxon>Ascomycota</taxon>
        <taxon>Pezizomycotina</taxon>
        <taxon>Dothideomycetes</taxon>
        <taxon>Pleosporomycetidae</taxon>
        <taxon>Aulographales</taxon>
        <taxon>Rhizodiscinaceae</taxon>
        <taxon>Rhizodiscina</taxon>
    </lineage>
</organism>
<sequence>MVCLENGLSASLAPYSTKSFWHGAKEYRTEEDDSASWTLRRYVQPFPYDRFTIDVGIAESFNYYNADALRYTISIGEEQNHIMEWIEWKRERKSLPVHRYIRCIKEHRRGEPKGWYLRPKRKSRQPHCQYSMEKFRPSSVFKIVVYIERVVAKVGLRIMDCRSIHDFDPIVGEWGCRYKLEIKFTSRIPDPLVHEAEPRFRQYSSVSWKGLDSDDEGANHALTDTNNGRRHGILAPQGTQTNTAHETAETKTNYTGQEEPIGAPKTFVDLTELEDEPVIKREKRDRSEYEDGEDDEECLKLMIQQTDLKMKLRRLQLAKARK</sequence>
<proteinExistence type="predicted"/>
<protein>
    <submittedName>
        <fullName evidence="2">Uncharacterized protein</fullName>
    </submittedName>
</protein>
<name>A0A9P4II81_9PEZI</name>
<feature type="compositionally biased region" description="Polar residues" evidence="1">
    <location>
        <begin position="240"/>
        <end position="256"/>
    </location>
</feature>
<gene>
    <name evidence="2" type="ORF">NA57DRAFT_54546</name>
</gene>